<evidence type="ECO:0000313" key="3">
    <source>
        <dbReference type="Proteomes" id="UP000237144"/>
    </source>
</evidence>
<comment type="caution">
    <text evidence="2">The sequence shown here is derived from an EMBL/GenBank/DDBJ whole genome shotgun (WGS) entry which is preliminary data.</text>
</comment>
<keyword evidence="3" id="KW-1185">Reference proteome</keyword>
<organism evidence="2 3">
    <name type="scientific">Rhodotorula taiwanensis</name>
    <dbReference type="NCBI Taxonomy" id="741276"/>
    <lineage>
        <taxon>Eukaryota</taxon>
        <taxon>Fungi</taxon>
        <taxon>Dikarya</taxon>
        <taxon>Basidiomycota</taxon>
        <taxon>Pucciniomycotina</taxon>
        <taxon>Microbotryomycetes</taxon>
        <taxon>Sporidiobolales</taxon>
        <taxon>Sporidiobolaceae</taxon>
        <taxon>Rhodotorula</taxon>
    </lineage>
</organism>
<evidence type="ECO:0000313" key="2">
    <source>
        <dbReference type="EMBL" id="POY70693.1"/>
    </source>
</evidence>
<protein>
    <submittedName>
        <fullName evidence="2">Uncharacterized protein</fullName>
    </submittedName>
</protein>
<dbReference type="STRING" id="741276.A0A2S5B1N8"/>
<feature type="compositionally biased region" description="Basic and acidic residues" evidence="1">
    <location>
        <begin position="217"/>
        <end position="229"/>
    </location>
</feature>
<feature type="compositionally biased region" description="Low complexity" evidence="1">
    <location>
        <begin position="127"/>
        <end position="155"/>
    </location>
</feature>
<feature type="region of interest" description="Disordered" evidence="1">
    <location>
        <begin position="22"/>
        <end position="294"/>
    </location>
</feature>
<evidence type="ECO:0000256" key="1">
    <source>
        <dbReference type="SAM" id="MobiDB-lite"/>
    </source>
</evidence>
<dbReference type="EMBL" id="PJQD01000102">
    <property type="protein sequence ID" value="POY70693.1"/>
    <property type="molecule type" value="Genomic_DNA"/>
</dbReference>
<reference evidence="2 3" key="1">
    <citation type="journal article" date="2018" name="Front. Microbiol.">
        <title>Prospects for Fungal Bioremediation of Acidic Radioactive Waste Sites: Characterization and Genome Sequence of Rhodotorula taiwanensis MD1149.</title>
        <authorList>
            <person name="Tkavc R."/>
            <person name="Matrosova V.Y."/>
            <person name="Grichenko O.E."/>
            <person name="Gostincar C."/>
            <person name="Volpe R.P."/>
            <person name="Klimenkova P."/>
            <person name="Gaidamakova E.K."/>
            <person name="Zhou C.E."/>
            <person name="Stewart B.J."/>
            <person name="Lyman M.G."/>
            <person name="Malfatti S.A."/>
            <person name="Rubinfeld B."/>
            <person name="Courtot M."/>
            <person name="Singh J."/>
            <person name="Dalgard C.L."/>
            <person name="Hamilton T."/>
            <person name="Frey K.G."/>
            <person name="Gunde-Cimerman N."/>
            <person name="Dugan L."/>
            <person name="Daly M.J."/>
        </authorList>
    </citation>
    <scope>NUCLEOTIDE SEQUENCE [LARGE SCALE GENOMIC DNA]</scope>
    <source>
        <strain evidence="2 3">MD1149</strain>
    </source>
</reference>
<dbReference type="Proteomes" id="UP000237144">
    <property type="component" value="Unassembled WGS sequence"/>
</dbReference>
<feature type="compositionally biased region" description="Basic and acidic residues" evidence="1">
    <location>
        <begin position="32"/>
        <end position="51"/>
    </location>
</feature>
<accession>A0A2S5B1N8</accession>
<dbReference type="AlphaFoldDB" id="A0A2S5B1N8"/>
<name>A0A2S5B1N8_9BASI</name>
<gene>
    <name evidence="2" type="ORF">BMF94_6307</name>
</gene>
<feature type="compositionally biased region" description="Basic and acidic residues" evidence="1">
    <location>
        <begin position="95"/>
        <end position="105"/>
    </location>
</feature>
<feature type="compositionally biased region" description="Basic residues" evidence="1">
    <location>
        <begin position="269"/>
        <end position="280"/>
    </location>
</feature>
<feature type="compositionally biased region" description="Basic and acidic residues" evidence="1">
    <location>
        <begin position="239"/>
        <end position="248"/>
    </location>
</feature>
<proteinExistence type="predicted"/>
<sequence length="294" mass="31453">MADLVISDSEPEEGGAASLIHAVVARTSRSPRQIDRQAEPSRVRPDPEPDKVLVLSSASEDEGGRGERSRFFPNVTSKRKRAATPQVEWSLSHLKGLEPLERAERGVSPADSVAPSSRGPVPRGVSKDSAASSSSFVSALDLLRKSSGSPPGSDSSDLEPLHVPKLATSSEAKTPAIPETKAESPARTRTRARSRSCDSTVARPPKRRSVSPTASSADERAPAPDKWAERFSLGATSIRRTESAEDPQKPAMKPKPWDALEAKVATSGKPKRATKKRVAKPKVERSPSPQLQPS</sequence>
<feature type="non-terminal residue" evidence="2">
    <location>
        <position position="294"/>
    </location>
</feature>